<evidence type="ECO:0000313" key="2">
    <source>
        <dbReference type="EMBL" id="HFG21403.1"/>
    </source>
</evidence>
<accession>A0A7C3HYC0</accession>
<organism evidence="2">
    <name type="scientific">Meiothermus ruber</name>
    <dbReference type="NCBI Taxonomy" id="277"/>
    <lineage>
        <taxon>Bacteria</taxon>
        <taxon>Thermotogati</taxon>
        <taxon>Deinococcota</taxon>
        <taxon>Deinococci</taxon>
        <taxon>Thermales</taxon>
        <taxon>Thermaceae</taxon>
        <taxon>Meiothermus</taxon>
    </lineage>
</organism>
<protein>
    <submittedName>
        <fullName evidence="2">GNAT family N-acetyltransferase</fullName>
    </submittedName>
</protein>
<dbReference type="SUPFAM" id="SSF55729">
    <property type="entry name" value="Acyl-CoA N-acyltransferases (Nat)"/>
    <property type="match status" value="1"/>
</dbReference>
<keyword evidence="2" id="KW-0808">Transferase</keyword>
<reference evidence="2" key="1">
    <citation type="journal article" date="2020" name="mSystems">
        <title>Genome- and Community-Level Interaction Insights into Carbon Utilization and Element Cycling Functions of Hydrothermarchaeota in Hydrothermal Sediment.</title>
        <authorList>
            <person name="Zhou Z."/>
            <person name="Liu Y."/>
            <person name="Xu W."/>
            <person name="Pan J."/>
            <person name="Luo Z.H."/>
            <person name="Li M."/>
        </authorList>
    </citation>
    <scope>NUCLEOTIDE SEQUENCE [LARGE SCALE GENOMIC DNA]</scope>
    <source>
        <strain evidence="2">SpSt-524</strain>
    </source>
</reference>
<dbReference type="InterPro" id="IPR000182">
    <property type="entry name" value="GNAT_dom"/>
</dbReference>
<proteinExistence type="predicted"/>
<feature type="domain" description="N-acetyltransferase" evidence="1">
    <location>
        <begin position="29"/>
        <end position="171"/>
    </location>
</feature>
<evidence type="ECO:0000259" key="1">
    <source>
        <dbReference type="PROSITE" id="PS51186"/>
    </source>
</evidence>
<dbReference type="CDD" id="cd04301">
    <property type="entry name" value="NAT_SF"/>
    <property type="match status" value="1"/>
</dbReference>
<dbReference type="EMBL" id="DSWI01000028">
    <property type="protein sequence ID" value="HFG21403.1"/>
    <property type="molecule type" value="Genomic_DNA"/>
</dbReference>
<name>A0A7C3HYC0_MEIRU</name>
<sequence length="181" mass="20858">MQQEVTTYYLEMRSPHALRPKRLKLEGLQVIKAEIPSAELQHFLYRSVGGNWYWYEKADWTYQQWLEYAQNPHLHTWVLLLKGTPAGYFQLEVQPDSQVQIVYFGLLPQFSGMGLGGHLLTCALEEAWRLGAKRVWVHTCSLDSPAALANYQARGMQLYKTETRLMEIPDQTPGPWPGAYG</sequence>
<gene>
    <name evidence="2" type="ORF">ENS82_11970</name>
</gene>
<dbReference type="InterPro" id="IPR016181">
    <property type="entry name" value="Acyl_CoA_acyltransferase"/>
</dbReference>
<dbReference type="GO" id="GO:0016747">
    <property type="term" value="F:acyltransferase activity, transferring groups other than amino-acyl groups"/>
    <property type="evidence" value="ECO:0007669"/>
    <property type="project" value="InterPro"/>
</dbReference>
<dbReference type="PROSITE" id="PS51186">
    <property type="entry name" value="GNAT"/>
    <property type="match status" value="1"/>
</dbReference>
<dbReference type="AlphaFoldDB" id="A0A7C3HYC0"/>
<comment type="caution">
    <text evidence="2">The sequence shown here is derived from an EMBL/GenBank/DDBJ whole genome shotgun (WGS) entry which is preliminary data.</text>
</comment>
<dbReference type="Pfam" id="PF00583">
    <property type="entry name" value="Acetyltransf_1"/>
    <property type="match status" value="1"/>
</dbReference>
<dbReference type="Gene3D" id="3.40.630.30">
    <property type="match status" value="1"/>
</dbReference>